<dbReference type="STRING" id="670482.SAMN04488542_104131"/>
<dbReference type="Proteomes" id="UP000198972">
    <property type="component" value="Unassembled WGS sequence"/>
</dbReference>
<dbReference type="AlphaFoldDB" id="A0A1G7HFL6"/>
<proteinExistence type="predicted"/>
<evidence type="ECO:0000313" key="2">
    <source>
        <dbReference type="Proteomes" id="UP000198972"/>
    </source>
</evidence>
<protein>
    <submittedName>
        <fullName evidence="1">Uncharacterized protein</fullName>
    </submittedName>
</protein>
<name>A0A1G7HFL6_9BACL</name>
<organism evidence="1 2">
    <name type="scientific">Fontibacillus panacisegetis</name>
    <dbReference type="NCBI Taxonomy" id="670482"/>
    <lineage>
        <taxon>Bacteria</taxon>
        <taxon>Bacillati</taxon>
        <taxon>Bacillota</taxon>
        <taxon>Bacilli</taxon>
        <taxon>Bacillales</taxon>
        <taxon>Paenibacillaceae</taxon>
        <taxon>Fontibacillus</taxon>
    </lineage>
</organism>
<gene>
    <name evidence="1" type="ORF">SAMN04488542_104131</name>
</gene>
<keyword evidence="2" id="KW-1185">Reference proteome</keyword>
<evidence type="ECO:0000313" key="1">
    <source>
        <dbReference type="EMBL" id="SDE98829.1"/>
    </source>
</evidence>
<sequence>MLYHDSIDILFARISEKTEALAEELSEKQLVFNYAQNFCRLLRDLQNDNFDGKWCIGKIDSFYFFHIQKDINLHSNQRLF</sequence>
<reference evidence="1 2" key="1">
    <citation type="submission" date="2016-10" db="EMBL/GenBank/DDBJ databases">
        <authorList>
            <person name="de Groot N.N."/>
        </authorList>
    </citation>
    <scope>NUCLEOTIDE SEQUENCE [LARGE SCALE GENOMIC DNA]</scope>
    <source>
        <strain evidence="1 2">DSM 28129</strain>
    </source>
</reference>
<dbReference type="EMBL" id="FNBG01000004">
    <property type="protein sequence ID" value="SDE98829.1"/>
    <property type="molecule type" value="Genomic_DNA"/>
</dbReference>
<accession>A0A1G7HFL6</accession>